<evidence type="ECO:0000313" key="2">
    <source>
        <dbReference type="EMBL" id="GAA4491953.1"/>
    </source>
</evidence>
<accession>A0ABP8PT30</accession>
<organism evidence="2 3">
    <name type="scientific">Microbacterium panaciterrae</name>
    <dbReference type="NCBI Taxonomy" id="985759"/>
    <lineage>
        <taxon>Bacteria</taxon>
        <taxon>Bacillati</taxon>
        <taxon>Actinomycetota</taxon>
        <taxon>Actinomycetes</taxon>
        <taxon>Micrococcales</taxon>
        <taxon>Microbacteriaceae</taxon>
        <taxon>Microbacterium</taxon>
    </lineage>
</organism>
<dbReference type="Gene3D" id="3.60.15.10">
    <property type="entry name" value="Ribonuclease Z/Hydroxyacylglutathione hydrolase-like"/>
    <property type="match status" value="1"/>
</dbReference>
<proteinExistence type="predicted"/>
<evidence type="ECO:0000313" key="3">
    <source>
        <dbReference type="Proteomes" id="UP001500731"/>
    </source>
</evidence>
<gene>
    <name evidence="2" type="ORF">GCM10023171_36720</name>
</gene>
<dbReference type="InterPro" id="IPR036866">
    <property type="entry name" value="RibonucZ/Hydroxyglut_hydro"/>
</dbReference>
<dbReference type="Proteomes" id="UP001500731">
    <property type="component" value="Unassembled WGS sequence"/>
</dbReference>
<sequence length="128" mass="13518">MSTTPWIESVPIQVVGGPTVLINYAGLRILTDPTFDEPGEYQTPVPGFSLVKTQGPSVSLAEIGGVDLVLLSHDEHDDNLDRSGRELLKTVPLTVTTIGGSRRLGGTAKGLAVWESIRLIAIQSVGGV</sequence>
<dbReference type="PANTHER" id="PTHR43546:SF9">
    <property type="entry name" value="L-ASCORBATE-6-PHOSPHATE LACTONASE ULAG-RELATED"/>
    <property type="match status" value="1"/>
</dbReference>
<dbReference type="PANTHER" id="PTHR43546">
    <property type="entry name" value="UPF0173 METAL-DEPENDENT HYDROLASE MJ1163-RELATED"/>
    <property type="match status" value="1"/>
</dbReference>
<evidence type="ECO:0008006" key="4">
    <source>
        <dbReference type="Google" id="ProtNLM"/>
    </source>
</evidence>
<comment type="caution">
    <text evidence="2">The sequence shown here is derived from an EMBL/GenBank/DDBJ whole genome shotgun (WGS) entry which is preliminary data.</text>
</comment>
<dbReference type="InterPro" id="IPR050114">
    <property type="entry name" value="UPF0173_UPF0282_UlaG_hydrolase"/>
</dbReference>
<evidence type="ECO:0000256" key="1">
    <source>
        <dbReference type="ARBA" id="ARBA00022801"/>
    </source>
</evidence>
<reference evidence="3" key="1">
    <citation type="journal article" date="2019" name="Int. J. Syst. Evol. Microbiol.">
        <title>The Global Catalogue of Microorganisms (GCM) 10K type strain sequencing project: providing services to taxonomists for standard genome sequencing and annotation.</title>
        <authorList>
            <consortium name="The Broad Institute Genomics Platform"/>
            <consortium name="The Broad Institute Genome Sequencing Center for Infectious Disease"/>
            <person name="Wu L."/>
            <person name="Ma J."/>
        </authorList>
    </citation>
    <scope>NUCLEOTIDE SEQUENCE [LARGE SCALE GENOMIC DNA]</scope>
    <source>
        <strain evidence="3">JCM 17839</strain>
    </source>
</reference>
<name>A0ABP8PT30_9MICO</name>
<dbReference type="EMBL" id="BAABGP010000027">
    <property type="protein sequence ID" value="GAA4491953.1"/>
    <property type="molecule type" value="Genomic_DNA"/>
</dbReference>
<keyword evidence="3" id="KW-1185">Reference proteome</keyword>
<keyword evidence="1" id="KW-0378">Hydrolase</keyword>
<dbReference type="RefSeq" id="WP_345188951.1">
    <property type="nucleotide sequence ID" value="NZ_BAABGP010000027.1"/>
</dbReference>
<protein>
    <recommendedName>
        <fullName evidence="4">MBL fold metallo-hydrolase</fullName>
    </recommendedName>
</protein>